<name>A0A4R5QEB0_9PROT</name>
<organism evidence="4 5">
    <name type="scientific">Dankookia rubra</name>
    <dbReference type="NCBI Taxonomy" id="1442381"/>
    <lineage>
        <taxon>Bacteria</taxon>
        <taxon>Pseudomonadati</taxon>
        <taxon>Pseudomonadota</taxon>
        <taxon>Alphaproteobacteria</taxon>
        <taxon>Acetobacterales</taxon>
        <taxon>Roseomonadaceae</taxon>
        <taxon>Dankookia</taxon>
    </lineage>
</organism>
<dbReference type="Pfam" id="PF11740">
    <property type="entry name" value="KfrA_N"/>
    <property type="match status" value="1"/>
</dbReference>
<keyword evidence="1" id="KW-0175">Coiled coil</keyword>
<evidence type="ECO:0000256" key="2">
    <source>
        <dbReference type="SAM" id="MobiDB-lite"/>
    </source>
</evidence>
<dbReference type="Proteomes" id="UP000295096">
    <property type="component" value="Unassembled WGS sequence"/>
</dbReference>
<evidence type="ECO:0000313" key="5">
    <source>
        <dbReference type="Proteomes" id="UP000295096"/>
    </source>
</evidence>
<evidence type="ECO:0000259" key="3">
    <source>
        <dbReference type="Pfam" id="PF11740"/>
    </source>
</evidence>
<sequence length="384" mass="42174">MFLSSANKPMEVVRMRPALVTDAEVVEAARRIRARGEDINGWSIRREVGDRGNTRRLLAVWKEQGDAAPPTKAKEDTGNLPAPLLELVAAGRTTLFAELDTIIHAIHHHARKDADATFRRITDELQTSERRIRSELELAEASVDATEHELDRRGDAIAALEAEVGEVRVQIACLTERERRALHHAQEADVQIVNYQAERESFIKAAQIARESQAAAEAQAATLRDEVNHLRATLERIETVRQVEVGRATAELAAARQQIEDARGAHQAQIDAARQQAAAAQAAEHTLRGEQERLLTELAAASTERRQAETTLQAAQREVAGAEQRIAVLAVELAEAGRGRQIAEQRAAALEAERRSGMRHASRTASVPPKAERAVATEEGDTLL</sequence>
<reference evidence="4 5" key="1">
    <citation type="journal article" date="2016" name="J. Microbiol.">
        <title>Dankookia rubra gen. nov., sp. nov., an alphaproteobacterium isolated from sediment of a shallow stream.</title>
        <authorList>
            <person name="Kim W.H."/>
            <person name="Kim D.H."/>
            <person name="Kang K."/>
            <person name="Ahn T.Y."/>
        </authorList>
    </citation>
    <scope>NUCLEOTIDE SEQUENCE [LARGE SCALE GENOMIC DNA]</scope>
    <source>
        <strain evidence="4 5">JCM30602</strain>
    </source>
</reference>
<comment type="caution">
    <text evidence="4">The sequence shown here is derived from an EMBL/GenBank/DDBJ whole genome shotgun (WGS) entry which is preliminary data.</text>
</comment>
<dbReference type="OrthoDB" id="7284583at2"/>
<evidence type="ECO:0000313" key="4">
    <source>
        <dbReference type="EMBL" id="TDH61193.1"/>
    </source>
</evidence>
<feature type="coiled-coil region" evidence="1">
    <location>
        <begin position="206"/>
        <end position="353"/>
    </location>
</feature>
<evidence type="ECO:0000256" key="1">
    <source>
        <dbReference type="SAM" id="Coils"/>
    </source>
</evidence>
<dbReference type="EMBL" id="SMSJ01000025">
    <property type="protein sequence ID" value="TDH61193.1"/>
    <property type="molecule type" value="Genomic_DNA"/>
</dbReference>
<protein>
    <recommendedName>
        <fullName evidence="3">KfrA N-terminal DNA-binding domain-containing protein</fullName>
    </recommendedName>
</protein>
<proteinExistence type="predicted"/>
<dbReference type="AlphaFoldDB" id="A0A4R5QEB0"/>
<dbReference type="InterPro" id="IPR021104">
    <property type="entry name" value="KfrA_DNA-bd_N"/>
</dbReference>
<feature type="domain" description="KfrA N-terminal DNA-binding" evidence="3">
    <location>
        <begin position="22"/>
        <end position="150"/>
    </location>
</feature>
<gene>
    <name evidence="4" type="ORF">E2C06_18315</name>
</gene>
<keyword evidence="5" id="KW-1185">Reference proteome</keyword>
<accession>A0A4R5QEB0</accession>
<feature type="region of interest" description="Disordered" evidence="2">
    <location>
        <begin position="353"/>
        <end position="384"/>
    </location>
</feature>